<keyword evidence="2" id="KW-1185">Reference proteome</keyword>
<dbReference type="RefSeq" id="WP_108958051.1">
    <property type="nucleotide sequence ID" value="NZ_BFAZ01000001.1"/>
</dbReference>
<dbReference type="OrthoDB" id="328192at2"/>
<comment type="caution">
    <text evidence="1">The sequence shown here is derived from an EMBL/GenBank/DDBJ whole genome shotgun (WGS) entry which is preliminary data.</text>
</comment>
<accession>A0A2P2D846</accession>
<sequence length="177" mass="19581">MRKFCFFHFCMVLFVFQCSSQEDKGLIPGTRITGDPLGDVLVFLALSNPPCQFLTSENAGVTFVLREGQTSICSAQLVNGSLQVEKSGKYQVQSFAGKQTLSSSRCNSLSFDFHVKLKEGSTELFSSQNPTPSEISFEVGKQYQIFASGLVDPDLYQCQGRPVSSTVTAYRIQFQKL</sequence>
<protein>
    <submittedName>
        <fullName evidence="1">Uncharacterized protein</fullName>
    </submittedName>
</protein>
<dbReference type="AlphaFoldDB" id="A0A2P2D846"/>
<proteinExistence type="predicted"/>
<gene>
    <name evidence="1" type="ORF">LPTSP2_00260</name>
</gene>
<name>A0A2P2D846_9LEPT</name>
<organism evidence="1 2">
    <name type="scientific">Leptospira ellinghausenii</name>
    <dbReference type="NCBI Taxonomy" id="1917822"/>
    <lineage>
        <taxon>Bacteria</taxon>
        <taxon>Pseudomonadati</taxon>
        <taxon>Spirochaetota</taxon>
        <taxon>Spirochaetia</taxon>
        <taxon>Leptospirales</taxon>
        <taxon>Leptospiraceae</taxon>
        <taxon>Leptospira</taxon>
    </lineage>
</organism>
<evidence type="ECO:0000313" key="1">
    <source>
        <dbReference type="EMBL" id="GBF40761.1"/>
    </source>
</evidence>
<reference evidence="2" key="1">
    <citation type="journal article" date="2019" name="Microbiol. Immunol.">
        <title>Molecular and phenotypic characterization of Leptospira johnsonii sp. nov., Leptospira ellinghausenii sp. nov. and Leptospira ryugenii sp. nov. isolated from soil and water in Japan.</title>
        <authorList>
            <person name="Masuzawa T."/>
            <person name="Saito M."/>
            <person name="Nakao R."/>
            <person name="Nikaido Y."/>
            <person name="Matsumoto M."/>
            <person name="Ogawa M."/>
            <person name="Yokoyama M."/>
            <person name="Hidaka Y."/>
            <person name="Tomita J."/>
            <person name="Sakakibara K."/>
            <person name="Suzuki K."/>
            <person name="Yasuda S."/>
            <person name="Sato H."/>
            <person name="Yamaguchi M."/>
            <person name="Yoshida S.I."/>
            <person name="Koizumi N."/>
            <person name="Kawamura Y."/>
        </authorList>
    </citation>
    <scope>NUCLEOTIDE SEQUENCE [LARGE SCALE GENOMIC DNA]</scope>
    <source>
        <strain evidence="2">E18</strain>
    </source>
</reference>
<dbReference type="Proteomes" id="UP000245206">
    <property type="component" value="Unassembled WGS sequence"/>
</dbReference>
<evidence type="ECO:0000313" key="2">
    <source>
        <dbReference type="Proteomes" id="UP000245206"/>
    </source>
</evidence>
<dbReference type="EMBL" id="BFAZ01000001">
    <property type="protein sequence ID" value="GBF40761.1"/>
    <property type="molecule type" value="Genomic_DNA"/>
</dbReference>